<dbReference type="RefSeq" id="WP_075134487.1">
    <property type="nucleotide sequence ID" value="NZ_MSIF01000009.1"/>
</dbReference>
<comment type="caution">
    <text evidence="3">The sequence shown here is derived from an EMBL/GenBank/DDBJ whole genome shotgun (WGS) entry which is preliminary data.</text>
</comment>
<accession>A0A7Z1AWZ6</accession>
<dbReference type="AlphaFoldDB" id="A0A7Z1AWZ6"/>
<evidence type="ECO:0000256" key="2">
    <source>
        <dbReference type="SAM" id="SignalP"/>
    </source>
</evidence>
<sequence>MPTPRIALTALLTSLALAGLASAGCSSAESGTPRAGDPPSSEQSGEQPGERPSEQETTSAEPAPTGDTPSVDRPKAVDLSTVDLCAVVSGLPLPEYQLDTDRPPLAGESSLFPGEKDCFVNGIRSNVSLLVVAARGNNAAEYAEFASVKSKSETTAAGFPLIVLTPQAPGSCMGVLDVNDDQMLYLSYSMANPTGQPVTPQERLCSTVPAIATAVAGAL</sequence>
<evidence type="ECO:0008006" key="5">
    <source>
        <dbReference type="Google" id="ProtNLM"/>
    </source>
</evidence>
<feature type="compositionally biased region" description="Low complexity" evidence="1">
    <location>
        <begin position="22"/>
        <end position="32"/>
    </location>
</feature>
<gene>
    <name evidence="3" type="ORF">BLA60_20285</name>
</gene>
<dbReference type="Pfam" id="PF12079">
    <property type="entry name" value="DUF3558"/>
    <property type="match status" value="1"/>
</dbReference>
<feature type="region of interest" description="Disordered" evidence="1">
    <location>
        <begin position="22"/>
        <end position="74"/>
    </location>
</feature>
<feature type="signal peptide" evidence="2">
    <location>
        <begin position="1"/>
        <end position="23"/>
    </location>
</feature>
<proteinExistence type="predicted"/>
<evidence type="ECO:0000256" key="1">
    <source>
        <dbReference type="SAM" id="MobiDB-lite"/>
    </source>
</evidence>
<evidence type="ECO:0000313" key="4">
    <source>
        <dbReference type="Proteomes" id="UP000185696"/>
    </source>
</evidence>
<dbReference type="OrthoDB" id="3696721at2"/>
<feature type="chain" id="PRO_5038678327" description="DUF3558 domain-containing protein" evidence="2">
    <location>
        <begin position="24"/>
        <end position="219"/>
    </location>
</feature>
<organism evidence="3 4">
    <name type="scientific">Actinophytocola xinjiangensis</name>
    <dbReference type="NCBI Taxonomy" id="485602"/>
    <lineage>
        <taxon>Bacteria</taxon>
        <taxon>Bacillati</taxon>
        <taxon>Actinomycetota</taxon>
        <taxon>Actinomycetes</taxon>
        <taxon>Pseudonocardiales</taxon>
        <taxon>Pseudonocardiaceae</taxon>
    </lineage>
</organism>
<evidence type="ECO:0000313" key="3">
    <source>
        <dbReference type="EMBL" id="OLF09495.1"/>
    </source>
</evidence>
<dbReference type="PROSITE" id="PS51257">
    <property type="entry name" value="PROKAR_LIPOPROTEIN"/>
    <property type="match status" value="1"/>
</dbReference>
<dbReference type="InterPro" id="IPR024520">
    <property type="entry name" value="DUF3558"/>
</dbReference>
<dbReference type="Proteomes" id="UP000185696">
    <property type="component" value="Unassembled WGS sequence"/>
</dbReference>
<protein>
    <recommendedName>
        <fullName evidence="5">DUF3558 domain-containing protein</fullName>
    </recommendedName>
</protein>
<keyword evidence="2" id="KW-0732">Signal</keyword>
<name>A0A7Z1AWZ6_9PSEU</name>
<keyword evidence="4" id="KW-1185">Reference proteome</keyword>
<reference evidence="3 4" key="1">
    <citation type="submission" date="2016-12" db="EMBL/GenBank/DDBJ databases">
        <title>The draft genome sequence of Actinophytocola xinjiangensis.</title>
        <authorList>
            <person name="Wang W."/>
            <person name="Yuan L."/>
        </authorList>
    </citation>
    <scope>NUCLEOTIDE SEQUENCE [LARGE SCALE GENOMIC DNA]</scope>
    <source>
        <strain evidence="3 4">CGMCC 4.4663</strain>
    </source>
</reference>
<dbReference type="EMBL" id="MSIF01000009">
    <property type="protein sequence ID" value="OLF09495.1"/>
    <property type="molecule type" value="Genomic_DNA"/>
</dbReference>